<evidence type="ECO:0000256" key="1">
    <source>
        <dbReference type="ARBA" id="ARBA00004196"/>
    </source>
</evidence>
<dbReference type="InterPro" id="IPR028082">
    <property type="entry name" value="Peripla_BP_I"/>
</dbReference>
<dbReference type="AlphaFoldDB" id="A0A2S4MDK4"/>
<comment type="caution">
    <text evidence="6">The sequence shown here is derived from an EMBL/GenBank/DDBJ whole genome shotgun (WGS) entry which is preliminary data.</text>
</comment>
<dbReference type="GO" id="GO:0030246">
    <property type="term" value="F:carbohydrate binding"/>
    <property type="evidence" value="ECO:0007669"/>
    <property type="project" value="UniProtKB-ARBA"/>
</dbReference>
<evidence type="ECO:0000256" key="4">
    <source>
        <dbReference type="SAM" id="SignalP"/>
    </source>
</evidence>
<name>A0A2S4MDK4_9BURK</name>
<comment type="similarity">
    <text evidence="2">Belongs to the bacterial solute-binding protein 2 family.</text>
</comment>
<dbReference type="Proteomes" id="UP000237381">
    <property type="component" value="Unassembled WGS sequence"/>
</dbReference>
<evidence type="ECO:0000313" key="7">
    <source>
        <dbReference type="Proteomes" id="UP000237381"/>
    </source>
</evidence>
<dbReference type="EMBL" id="PQGA01000004">
    <property type="protein sequence ID" value="POR52843.1"/>
    <property type="molecule type" value="Genomic_DNA"/>
</dbReference>
<organism evidence="6 7">
    <name type="scientific">Paraburkholderia eburnea</name>
    <dbReference type="NCBI Taxonomy" id="1189126"/>
    <lineage>
        <taxon>Bacteria</taxon>
        <taxon>Pseudomonadati</taxon>
        <taxon>Pseudomonadota</taxon>
        <taxon>Betaproteobacteria</taxon>
        <taxon>Burkholderiales</taxon>
        <taxon>Burkholderiaceae</taxon>
        <taxon>Paraburkholderia</taxon>
    </lineage>
</organism>
<dbReference type="PANTHER" id="PTHR46847:SF1">
    <property type="entry name" value="D-ALLOSE-BINDING PERIPLASMIC PROTEIN-RELATED"/>
    <property type="match status" value="1"/>
</dbReference>
<dbReference type="PANTHER" id="PTHR46847">
    <property type="entry name" value="D-ALLOSE-BINDING PERIPLASMIC PROTEIN-RELATED"/>
    <property type="match status" value="1"/>
</dbReference>
<feature type="chain" id="PRO_5015676380" evidence="4">
    <location>
        <begin position="24"/>
        <end position="319"/>
    </location>
</feature>
<feature type="signal peptide" evidence="4">
    <location>
        <begin position="1"/>
        <end position="23"/>
    </location>
</feature>
<dbReference type="SUPFAM" id="SSF53822">
    <property type="entry name" value="Periplasmic binding protein-like I"/>
    <property type="match status" value="1"/>
</dbReference>
<comment type="subcellular location">
    <subcellularLocation>
        <location evidence="1">Cell envelope</location>
    </subcellularLocation>
</comment>
<dbReference type="Gene3D" id="3.40.50.2300">
    <property type="match status" value="2"/>
</dbReference>
<dbReference type="RefSeq" id="WP_103704246.1">
    <property type="nucleotide sequence ID" value="NZ_PQGA01000004.1"/>
</dbReference>
<sequence length="319" mass="34114">MFHPQRRRFVLASLFAAIGAAHARSSQSATRDTSIALVLKNLPDPFTLAMISAAKVFQAHAPYPFRLTVLGIQSESDAAGQIRLVDTAIKQGVNAIVLAPSDSRALVNAASRSVQRGILTLAIDNPFDADALHEAHLHIPYVGPNDRRAATRVGDYVAHRLHAGDRIGIIEGVSADLNAQQRTAGFRDAMQAAQIEVAAVETGNWEYGQGRLAAASILAARPGIRALLCANDNMARGAVDAVRESQLTGRVLITGFNASDAIKPMIEDGRVLASLDQFAQKQAVYGLDVALQACVEHRGQDDLPDYIETPVTLVTKDAL</sequence>
<protein>
    <submittedName>
        <fullName evidence="6">Ribose transport system substrate-binding protein</fullName>
    </submittedName>
</protein>
<dbReference type="Pfam" id="PF13407">
    <property type="entry name" value="Peripla_BP_4"/>
    <property type="match status" value="1"/>
</dbReference>
<proteinExistence type="inferred from homology"/>
<keyword evidence="3 4" id="KW-0732">Signal</keyword>
<dbReference type="InterPro" id="IPR025997">
    <property type="entry name" value="SBP_2_dom"/>
</dbReference>
<feature type="domain" description="Periplasmic binding protein" evidence="5">
    <location>
        <begin position="35"/>
        <end position="293"/>
    </location>
</feature>
<reference evidence="6 7" key="1">
    <citation type="submission" date="2018-01" db="EMBL/GenBank/DDBJ databases">
        <title>Genomic Encyclopedia of Type Strains, Phase III (KMG-III): the genomes of soil and plant-associated and newly described type strains.</title>
        <authorList>
            <person name="Whitman W."/>
        </authorList>
    </citation>
    <scope>NUCLEOTIDE SEQUENCE [LARGE SCALE GENOMIC DNA]</scope>
    <source>
        <strain evidence="6 7">JCM 18070</strain>
    </source>
</reference>
<dbReference type="OrthoDB" id="5592879at2"/>
<evidence type="ECO:0000256" key="2">
    <source>
        <dbReference type="ARBA" id="ARBA00007639"/>
    </source>
</evidence>
<evidence type="ECO:0000313" key="6">
    <source>
        <dbReference type="EMBL" id="POR52843.1"/>
    </source>
</evidence>
<evidence type="ECO:0000259" key="5">
    <source>
        <dbReference type="Pfam" id="PF13407"/>
    </source>
</evidence>
<evidence type="ECO:0000256" key="3">
    <source>
        <dbReference type="ARBA" id="ARBA00022729"/>
    </source>
</evidence>
<gene>
    <name evidence="6" type="ORF">B0G62_104140</name>
</gene>
<keyword evidence="7" id="KW-1185">Reference proteome</keyword>
<dbReference type="GO" id="GO:0030313">
    <property type="term" value="C:cell envelope"/>
    <property type="evidence" value="ECO:0007669"/>
    <property type="project" value="UniProtKB-SubCell"/>
</dbReference>
<accession>A0A2S4MDK4</accession>